<evidence type="ECO:0000313" key="3">
    <source>
        <dbReference type="EMBL" id="ADY37287.1"/>
    </source>
</evidence>
<dbReference type="AlphaFoldDB" id="F0R0E3"/>
<dbReference type="PANTHER" id="PTHR46401:SF2">
    <property type="entry name" value="GLYCOSYLTRANSFERASE WBBK-RELATED"/>
    <property type="match status" value="1"/>
</dbReference>
<dbReference type="GO" id="GO:0016757">
    <property type="term" value="F:glycosyltransferase activity"/>
    <property type="evidence" value="ECO:0007669"/>
    <property type="project" value="InterPro"/>
</dbReference>
<dbReference type="STRING" id="667015.Bacsa_2754"/>
<dbReference type="GO" id="GO:0009103">
    <property type="term" value="P:lipopolysaccharide biosynthetic process"/>
    <property type="evidence" value="ECO:0007669"/>
    <property type="project" value="TreeGrafter"/>
</dbReference>
<dbReference type="Pfam" id="PF00534">
    <property type="entry name" value="Glycos_transf_1"/>
    <property type="match status" value="1"/>
</dbReference>
<feature type="domain" description="Glycosyl transferase family 1" evidence="2">
    <location>
        <begin position="187"/>
        <end position="330"/>
    </location>
</feature>
<dbReference type="RefSeq" id="WP_013618660.1">
    <property type="nucleotide sequence ID" value="NC_015164.1"/>
</dbReference>
<accession>F0R0E3</accession>
<dbReference type="OrthoDB" id="9790710at2"/>
<dbReference type="EMBL" id="CP002530">
    <property type="protein sequence ID" value="ADY37287.1"/>
    <property type="molecule type" value="Genomic_DNA"/>
</dbReference>
<sequence>MIRVFVNLLPFYLQSSTDINYARSLGKSSSKIGAFFYYPHKWSWGLKENLKLVINKFLSIIGCRKRINVVHPKEFLNSEFNEKEFDIVYSQGTCPQNSGNVPLFIESGLWRPGQNKAYTEFDEHYFTQVTIPLFQDYLKHNSIVNLKSNIEIENAKQLFPCYKNSFVKIPFLLPDLIPISQSELLAKHKEDDTIRIGFVGGQANRKGLPALIQAYQKVKLELKGIKKMELHIISGYNDGNVYVPKGYDIKEHGKLPYGNVLQVMKTWHIFAMVSNNESYGLVYIEAMANGCINIVRDFYPQREFVDFGKIGFLAFPDNIESISKALKDAIMLTRDARISMAVSGLEKFNTEYEYTHVVKQFREALNKCASLKYVNR</sequence>
<dbReference type="Proteomes" id="UP000007486">
    <property type="component" value="Chromosome"/>
</dbReference>
<evidence type="ECO:0000313" key="4">
    <source>
        <dbReference type="Proteomes" id="UP000007486"/>
    </source>
</evidence>
<keyword evidence="1 3" id="KW-0808">Transferase</keyword>
<dbReference type="KEGG" id="bsa:Bacsa_2754"/>
<name>F0R0E3_PHOSB</name>
<dbReference type="PANTHER" id="PTHR46401">
    <property type="entry name" value="GLYCOSYLTRANSFERASE WBBK-RELATED"/>
    <property type="match status" value="1"/>
</dbReference>
<dbReference type="HOGENOM" id="CLU_764719_0_0_10"/>
<dbReference type="eggNOG" id="COG0438">
    <property type="taxonomic scope" value="Bacteria"/>
</dbReference>
<keyword evidence="4" id="KW-1185">Reference proteome</keyword>
<proteinExistence type="predicted"/>
<protein>
    <submittedName>
        <fullName evidence="3">Glycosyl transferase group 1</fullName>
    </submittedName>
</protein>
<dbReference type="SUPFAM" id="SSF53756">
    <property type="entry name" value="UDP-Glycosyltransferase/glycogen phosphorylase"/>
    <property type="match status" value="1"/>
</dbReference>
<organism evidence="3 4">
    <name type="scientific">Phocaeicola salanitronis (strain DSM 18170 / JCM 13657 / CCUG 60908 / BL78)</name>
    <name type="common">Bacteroides salanitronis</name>
    <dbReference type="NCBI Taxonomy" id="667015"/>
    <lineage>
        <taxon>Bacteria</taxon>
        <taxon>Pseudomonadati</taxon>
        <taxon>Bacteroidota</taxon>
        <taxon>Bacteroidia</taxon>
        <taxon>Bacteroidales</taxon>
        <taxon>Bacteroidaceae</taxon>
        <taxon>Phocaeicola</taxon>
    </lineage>
</organism>
<reference evidence="3 4" key="1">
    <citation type="journal article" date="2011" name="Stand. Genomic Sci.">
        <title>Complete genome sequence of Bacteroides salanitronis type strain (BL78).</title>
        <authorList>
            <person name="Gronow S."/>
            <person name="Held B."/>
            <person name="Lucas S."/>
            <person name="Lapidus A."/>
            <person name="Del Rio T.G."/>
            <person name="Nolan M."/>
            <person name="Tice H."/>
            <person name="Deshpande S."/>
            <person name="Cheng J.F."/>
            <person name="Pitluck S."/>
            <person name="Liolios K."/>
            <person name="Pagani I."/>
            <person name="Ivanova N."/>
            <person name="Mavromatis K."/>
            <person name="Pati A."/>
            <person name="Tapia R."/>
            <person name="Han C."/>
            <person name="Goodwin L."/>
            <person name="Chen A."/>
            <person name="Palaniappan K."/>
            <person name="Land M."/>
            <person name="Hauser L."/>
            <person name="Chang Y.J."/>
            <person name="Jeffries C.D."/>
            <person name="Brambilla E.M."/>
            <person name="Rohde M."/>
            <person name="Goker M."/>
            <person name="Detter J.C."/>
            <person name="Woyke T."/>
            <person name="Bristow J."/>
            <person name="Markowitz V."/>
            <person name="Hugenholtz P."/>
            <person name="Kyrpides N.C."/>
            <person name="Klenk H.P."/>
            <person name="Eisen J.A."/>
        </authorList>
    </citation>
    <scope>NUCLEOTIDE SEQUENCE [LARGE SCALE GENOMIC DNA]</scope>
    <source>
        <strain evidence="3 4">DSM 18170</strain>
    </source>
</reference>
<gene>
    <name evidence="3" type="ordered locus">Bacsa_2754</name>
</gene>
<evidence type="ECO:0000259" key="2">
    <source>
        <dbReference type="Pfam" id="PF00534"/>
    </source>
</evidence>
<dbReference type="Gene3D" id="3.40.50.2000">
    <property type="entry name" value="Glycogen Phosphorylase B"/>
    <property type="match status" value="1"/>
</dbReference>
<dbReference type="InterPro" id="IPR001296">
    <property type="entry name" value="Glyco_trans_1"/>
</dbReference>
<evidence type="ECO:0000256" key="1">
    <source>
        <dbReference type="ARBA" id="ARBA00022679"/>
    </source>
</evidence>
<dbReference type="CDD" id="cd03801">
    <property type="entry name" value="GT4_PimA-like"/>
    <property type="match status" value="1"/>
</dbReference>